<keyword evidence="1" id="KW-0614">Plasmid</keyword>
<dbReference type="EMBL" id="CP001511">
    <property type="protein sequence ID" value="ACS43417.1"/>
    <property type="molecule type" value="Genomic_DNA"/>
</dbReference>
<reference evidence="1 2" key="1">
    <citation type="journal article" date="2009" name="PLoS ONE">
        <title>Methylobacterium genome sequences: a reference blueprint to investigate microbial metabolism of C1 compounds from natural and industrial sources.</title>
        <authorList>
            <person name="Vuilleumier S."/>
            <person name="Chistoserdova L."/>
            <person name="Lee M.-C."/>
            <person name="Bringel F."/>
            <person name="Lajus A."/>
            <person name="Zhou Y."/>
            <person name="Gourion B."/>
            <person name="Barbe V."/>
            <person name="Chang J."/>
            <person name="Cruveiller S."/>
            <person name="Dossat C."/>
            <person name="Gillett W."/>
            <person name="Gruffaz C."/>
            <person name="Haugen E."/>
            <person name="Hourcade E."/>
            <person name="Levy R."/>
            <person name="Mangenot S."/>
            <person name="Muller E."/>
            <person name="Nadalig T."/>
            <person name="Pagni M."/>
            <person name="Penny C."/>
            <person name="Peyraud R."/>
            <person name="Robinson D.G."/>
            <person name="Roche D."/>
            <person name="Rouy Z."/>
            <person name="Saenampechek C."/>
            <person name="Salvignol G."/>
            <person name="Vallenet D."/>
            <person name="Wu Z."/>
            <person name="Marx C.J."/>
            <person name="Vorholt J.A."/>
            <person name="Olson M.V."/>
            <person name="Kaul R."/>
            <person name="Weissenbach J."/>
            <person name="Medigue C."/>
            <person name="Lidstrom M.E."/>
        </authorList>
    </citation>
    <scope>NUCLEOTIDE SEQUENCE [LARGE SCALE GENOMIC DNA]</scope>
    <source>
        <strain evidence="2">ATCC 14718 / DSM 1338 / JCM 2805 / NCIMB 9133 / AM1</strain>
    </source>
</reference>
<dbReference type="Proteomes" id="UP000009081">
    <property type="component" value="Plasmid megaplasmid"/>
</dbReference>
<keyword evidence="2" id="KW-1185">Reference proteome</keyword>
<evidence type="ECO:0000313" key="2">
    <source>
        <dbReference type="Proteomes" id="UP000009081"/>
    </source>
</evidence>
<dbReference type="AlphaFoldDB" id="C5B4N5"/>
<accession>C5B4N5</accession>
<dbReference type="KEGG" id="mea:Mex_2p0570"/>
<gene>
    <name evidence="1" type="ordered locus">MexAM1_META2p0570</name>
</gene>
<dbReference type="HOGENOM" id="CLU_1545839_0_0_5"/>
<sequence>MRAIRPLCRHLDGTSLKDSMPMTIARPVCGSAFALLLLAAGLAPALAESITREGPPKPAVKLEYAKRPATDAEYSRFWQDALSQIPAAVREGAKVPSEIYATSVKFPDGRTLTFTMLSAPAMCGSQDCAERIFEDGRVIFDGQMCANVDGHFVSADGETLVACERPYAIPPRR</sequence>
<name>C5B4N5_METEA</name>
<protein>
    <submittedName>
        <fullName evidence="1">Uncharacterized protein</fullName>
    </submittedName>
</protein>
<organism evidence="1 2">
    <name type="scientific">Methylorubrum extorquens (strain ATCC 14718 / DSM 1338 / JCM 2805 / NCIMB 9133 / AM1)</name>
    <name type="common">Methylobacterium extorquens</name>
    <dbReference type="NCBI Taxonomy" id="272630"/>
    <lineage>
        <taxon>Bacteria</taxon>
        <taxon>Pseudomonadati</taxon>
        <taxon>Pseudomonadota</taxon>
        <taxon>Alphaproteobacteria</taxon>
        <taxon>Hyphomicrobiales</taxon>
        <taxon>Methylobacteriaceae</taxon>
        <taxon>Methylorubrum</taxon>
    </lineage>
</organism>
<geneLocation type="plasmid" evidence="1 2">
    <name>megaplasmid</name>
</geneLocation>
<evidence type="ECO:0000313" key="1">
    <source>
        <dbReference type="EMBL" id="ACS43417.1"/>
    </source>
</evidence>
<proteinExistence type="predicted"/>